<dbReference type="EMBL" id="CM047948">
    <property type="protein sequence ID" value="KAI9896537.1"/>
    <property type="molecule type" value="Genomic_DNA"/>
</dbReference>
<evidence type="ECO:0000313" key="1">
    <source>
        <dbReference type="EMBL" id="KAI9896537.1"/>
    </source>
</evidence>
<reference evidence="1" key="1">
    <citation type="submission" date="2022-10" db="EMBL/GenBank/DDBJ databases">
        <title>Complete Genome of Trichothecium roseum strain YXFP-22015, a Plant Pathogen Isolated from Citrus.</title>
        <authorList>
            <person name="Wang Y."/>
            <person name="Zhu L."/>
        </authorList>
    </citation>
    <scope>NUCLEOTIDE SEQUENCE</scope>
    <source>
        <strain evidence="1">YXFP-22015</strain>
    </source>
</reference>
<name>A0ACC0UTH2_9HYPO</name>
<sequence>MATQGETKPGRVLVIAGSDSSGGAGLEADQKVLGAHGVYGMTATTALTAQNTMGVQDVHHIPPSFVEKQIRACMDDIGVDVVKTGMLASEETIEMVAQVLSKSKIPNLVVDPVMISTSGATLLPNSAVKTLLTSLLPQTTILTPNIPEAILLLCKSNTWKNPREPQCVQDLEVLGKEIQQLGPKWVLIKGGHLPLTKDLQVSEGVKEYIVDVLVGPEGVERIVSPLIDSHHTHGTGCSLASAIAANISKGNSVPMAVRAACRYVEAGIKTAPQLGKGHGPLNHFHSTYILPFAPGYFVEYLLAREDVRPVWERFINHPFVMAMGDGTLPLSSFMGYIIQDYLYLIQFSRANALAAFKSSKMDDIARASQLVGHVMTETKLHIKYCESFGITRPEILATEEHQACTAYTRYVLDIGVQQDWLALQIAMAPCVIGYGVLASMLNKHVDTKREGNRYWPWIENYIAEDYTTAVGLISELLEEHMRKQSPARIEELVSIFIHATKMEIGFWEMYPAKEPVSK</sequence>
<proteinExistence type="predicted"/>
<protein>
    <submittedName>
        <fullName evidence="1">Uncharacterized protein</fullName>
    </submittedName>
</protein>
<keyword evidence="2" id="KW-1185">Reference proteome</keyword>
<gene>
    <name evidence="1" type="ORF">N3K66_008709</name>
</gene>
<evidence type="ECO:0000313" key="2">
    <source>
        <dbReference type="Proteomes" id="UP001163324"/>
    </source>
</evidence>
<accession>A0ACC0UTH2</accession>
<dbReference type="Proteomes" id="UP001163324">
    <property type="component" value="Chromosome 9"/>
</dbReference>
<organism evidence="1 2">
    <name type="scientific">Trichothecium roseum</name>
    <dbReference type="NCBI Taxonomy" id="47278"/>
    <lineage>
        <taxon>Eukaryota</taxon>
        <taxon>Fungi</taxon>
        <taxon>Dikarya</taxon>
        <taxon>Ascomycota</taxon>
        <taxon>Pezizomycotina</taxon>
        <taxon>Sordariomycetes</taxon>
        <taxon>Hypocreomycetidae</taxon>
        <taxon>Hypocreales</taxon>
        <taxon>Hypocreales incertae sedis</taxon>
        <taxon>Trichothecium</taxon>
    </lineage>
</organism>
<comment type="caution">
    <text evidence="1">The sequence shown here is derived from an EMBL/GenBank/DDBJ whole genome shotgun (WGS) entry which is preliminary data.</text>
</comment>